<accession>A0A0E9UXR2</accession>
<sequence length="23" mass="2864">MFVHTEWFSDIQTKCNVRHREAE</sequence>
<evidence type="ECO:0000313" key="1">
    <source>
        <dbReference type="EMBL" id="JAH70541.1"/>
    </source>
</evidence>
<proteinExistence type="predicted"/>
<dbReference type="AlphaFoldDB" id="A0A0E9UXR2"/>
<protein>
    <submittedName>
        <fullName evidence="1">Uncharacterized protein</fullName>
    </submittedName>
</protein>
<name>A0A0E9UXR2_ANGAN</name>
<reference evidence="1" key="1">
    <citation type="submission" date="2014-11" db="EMBL/GenBank/DDBJ databases">
        <authorList>
            <person name="Amaro Gonzalez C."/>
        </authorList>
    </citation>
    <scope>NUCLEOTIDE SEQUENCE</scope>
</reference>
<organism evidence="1">
    <name type="scientific">Anguilla anguilla</name>
    <name type="common">European freshwater eel</name>
    <name type="synonym">Muraena anguilla</name>
    <dbReference type="NCBI Taxonomy" id="7936"/>
    <lineage>
        <taxon>Eukaryota</taxon>
        <taxon>Metazoa</taxon>
        <taxon>Chordata</taxon>
        <taxon>Craniata</taxon>
        <taxon>Vertebrata</taxon>
        <taxon>Euteleostomi</taxon>
        <taxon>Actinopterygii</taxon>
        <taxon>Neopterygii</taxon>
        <taxon>Teleostei</taxon>
        <taxon>Anguilliformes</taxon>
        <taxon>Anguillidae</taxon>
        <taxon>Anguilla</taxon>
    </lineage>
</organism>
<dbReference type="EMBL" id="GBXM01038036">
    <property type="protein sequence ID" value="JAH70541.1"/>
    <property type="molecule type" value="Transcribed_RNA"/>
</dbReference>
<reference evidence="1" key="2">
    <citation type="journal article" date="2015" name="Fish Shellfish Immunol.">
        <title>Early steps in the European eel (Anguilla anguilla)-Vibrio vulnificus interaction in the gills: Role of the RtxA13 toxin.</title>
        <authorList>
            <person name="Callol A."/>
            <person name="Pajuelo D."/>
            <person name="Ebbesson L."/>
            <person name="Teles M."/>
            <person name="MacKenzie S."/>
            <person name="Amaro C."/>
        </authorList>
    </citation>
    <scope>NUCLEOTIDE SEQUENCE</scope>
</reference>